<accession>A0AAP0JJI4</accession>
<protein>
    <submittedName>
        <fullName evidence="1">Uncharacterized protein</fullName>
    </submittedName>
</protein>
<organism evidence="1 2">
    <name type="scientific">Stephania yunnanensis</name>
    <dbReference type="NCBI Taxonomy" id="152371"/>
    <lineage>
        <taxon>Eukaryota</taxon>
        <taxon>Viridiplantae</taxon>
        <taxon>Streptophyta</taxon>
        <taxon>Embryophyta</taxon>
        <taxon>Tracheophyta</taxon>
        <taxon>Spermatophyta</taxon>
        <taxon>Magnoliopsida</taxon>
        <taxon>Ranunculales</taxon>
        <taxon>Menispermaceae</taxon>
        <taxon>Menispermoideae</taxon>
        <taxon>Cissampelideae</taxon>
        <taxon>Stephania</taxon>
    </lineage>
</organism>
<proteinExistence type="predicted"/>
<name>A0AAP0JJI4_9MAGN</name>
<evidence type="ECO:0000313" key="2">
    <source>
        <dbReference type="Proteomes" id="UP001420932"/>
    </source>
</evidence>
<keyword evidence="2" id="KW-1185">Reference proteome</keyword>
<gene>
    <name evidence="1" type="ORF">Syun_014404</name>
</gene>
<dbReference type="AlphaFoldDB" id="A0AAP0JJI4"/>
<sequence length="51" mass="6120">MQIFLYFKRRIYSSNSESFDNKRSGHPHAKWKSSCKKQANFTDCNKSQYII</sequence>
<evidence type="ECO:0000313" key="1">
    <source>
        <dbReference type="EMBL" id="KAK9135074.1"/>
    </source>
</evidence>
<comment type="caution">
    <text evidence="1">The sequence shown here is derived from an EMBL/GenBank/DDBJ whole genome shotgun (WGS) entry which is preliminary data.</text>
</comment>
<dbReference type="EMBL" id="JBBNAF010000006">
    <property type="protein sequence ID" value="KAK9135074.1"/>
    <property type="molecule type" value="Genomic_DNA"/>
</dbReference>
<reference evidence="1 2" key="1">
    <citation type="submission" date="2024-01" db="EMBL/GenBank/DDBJ databases">
        <title>Genome assemblies of Stephania.</title>
        <authorList>
            <person name="Yang L."/>
        </authorList>
    </citation>
    <scope>NUCLEOTIDE SEQUENCE [LARGE SCALE GENOMIC DNA]</scope>
    <source>
        <strain evidence="1">YNDBR</strain>
        <tissue evidence="1">Leaf</tissue>
    </source>
</reference>
<dbReference type="Proteomes" id="UP001420932">
    <property type="component" value="Unassembled WGS sequence"/>
</dbReference>